<feature type="transmembrane region" description="Helical" evidence="1">
    <location>
        <begin position="53"/>
        <end position="78"/>
    </location>
</feature>
<dbReference type="Proteomes" id="UP000565155">
    <property type="component" value="Unassembled WGS sequence"/>
</dbReference>
<accession>A0A7Y0N052</accession>
<gene>
    <name evidence="2" type="ORF">HKB35_20840</name>
</gene>
<evidence type="ECO:0000313" key="3">
    <source>
        <dbReference type="Proteomes" id="UP000565155"/>
    </source>
</evidence>
<reference evidence="2 3" key="1">
    <citation type="submission" date="2020-04" db="EMBL/GenBank/DDBJ databases">
        <title>Whole-genome sequencing of Vibrio spp. from China reveals different genetic environments of blaCTX-M-14 among diverse lineages.</title>
        <authorList>
            <person name="Zheng Z."/>
            <person name="Ye L."/>
            <person name="Chen S."/>
        </authorList>
    </citation>
    <scope>NUCLEOTIDE SEQUENCE [LARGE SCALE GENOMIC DNA]</scope>
    <source>
        <strain evidence="2 3">Vb1636</strain>
    </source>
</reference>
<keyword evidence="1" id="KW-0812">Transmembrane</keyword>
<sequence length="82" mass="9237">MITISSLIALAIAVYKLATPERIERIKLSIEAFKTSKELVSDLTKLTKQLRKLVLYVDLGLFLMVLSDYAELIIPIVVNFPT</sequence>
<evidence type="ECO:0000313" key="2">
    <source>
        <dbReference type="EMBL" id="NMR76062.1"/>
    </source>
</evidence>
<evidence type="ECO:0000256" key="1">
    <source>
        <dbReference type="SAM" id="Phobius"/>
    </source>
</evidence>
<dbReference type="RefSeq" id="WP_169629025.1">
    <property type="nucleotide sequence ID" value="NZ_JABCMA010000035.1"/>
</dbReference>
<proteinExistence type="predicted"/>
<keyword evidence="1" id="KW-1133">Transmembrane helix</keyword>
<name>A0A7Y0N052_VIBAL</name>
<dbReference type="EMBL" id="JABCMA010000035">
    <property type="protein sequence ID" value="NMR76062.1"/>
    <property type="molecule type" value="Genomic_DNA"/>
</dbReference>
<comment type="caution">
    <text evidence="2">The sequence shown here is derived from an EMBL/GenBank/DDBJ whole genome shotgun (WGS) entry which is preliminary data.</text>
</comment>
<protein>
    <submittedName>
        <fullName evidence="2">Uncharacterized protein</fullName>
    </submittedName>
</protein>
<organism evidence="2 3">
    <name type="scientific">Vibrio alginolyticus</name>
    <dbReference type="NCBI Taxonomy" id="663"/>
    <lineage>
        <taxon>Bacteria</taxon>
        <taxon>Pseudomonadati</taxon>
        <taxon>Pseudomonadota</taxon>
        <taxon>Gammaproteobacteria</taxon>
        <taxon>Vibrionales</taxon>
        <taxon>Vibrionaceae</taxon>
        <taxon>Vibrio</taxon>
    </lineage>
</organism>
<keyword evidence="1" id="KW-0472">Membrane</keyword>
<dbReference type="AlphaFoldDB" id="A0A7Y0N052"/>